<keyword evidence="3" id="KW-1185">Reference proteome</keyword>
<evidence type="ECO:0000313" key="3">
    <source>
        <dbReference type="Proteomes" id="UP000050741"/>
    </source>
</evidence>
<dbReference type="AlphaFoldDB" id="A0A183BNB9"/>
<dbReference type="Proteomes" id="UP000050741">
    <property type="component" value="Unassembled WGS sequence"/>
</dbReference>
<organism evidence="3 4">
    <name type="scientific">Globodera pallida</name>
    <name type="common">Potato cyst nematode worm</name>
    <name type="synonym">Heterodera pallida</name>
    <dbReference type="NCBI Taxonomy" id="36090"/>
    <lineage>
        <taxon>Eukaryota</taxon>
        <taxon>Metazoa</taxon>
        <taxon>Ecdysozoa</taxon>
        <taxon>Nematoda</taxon>
        <taxon>Chromadorea</taxon>
        <taxon>Rhabditida</taxon>
        <taxon>Tylenchina</taxon>
        <taxon>Tylenchomorpha</taxon>
        <taxon>Tylenchoidea</taxon>
        <taxon>Heteroderidae</taxon>
        <taxon>Heteroderinae</taxon>
        <taxon>Globodera</taxon>
    </lineage>
</organism>
<keyword evidence="2" id="KW-1133">Transmembrane helix</keyword>
<name>A0A183BNB9_GLOPA</name>
<keyword evidence="2" id="KW-0472">Membrane</keyword>
<reference evidence="4" key="2">
    <citation type="submission" date="2016-06" db="UniProtKB">
        <authorList>
            <consortium name="WormBaseParasite"/>
        </authorList>
    </citation>
    <scope>IDENTIFICATION</scope>
</reference>
<proteinExistence type="predicted"/>
<accession>A0A183BNB9</accession>
<evidence type="ECO:0000256" key="1">
    <source>
        <dbReference type="SAM" id="MobiDB-lite"/>
    </source>
</evidence>
<feature type="transmembrane region" description="Helical" evidence="2">
    <location>
        <begin position="172"/>
        <end position="192"/>
    </location>
</feature>
<reference evidence="3" key="1">
    <citation type="submission" date="2014-05" db="EMBL/GenBank/DDBJ databases">
        <title>The genome and life-stage specific transcriptomes of Globodera pallida elucidate key aspects of plant parasitism by a cyst nematode.</title>
        <authorList>
            <person name="Cotton J.A."/>
            <person name="Lilley C.J."/>
            <person name="Jones L.M."/>
            <person name="Kikuchi T."/>
            <person name="Reid A.J."/>
            <person name="Thorpe P."/>
            <person name="Tsai I.J."/>
            <person name="Beasley H."/>
            <person name="Blok V."/>
            <person name="Cock P.J.A."/>
            <person name="Van den Akker S.E."/>
            <person name="Holroyd N."/>
            <person name="Hunt M."/>
            <person name="Mantelin S."/>
            <person name="Naghra H."/>
            <person name="Pain A."/>
            <person name="Palomares-Rius J.E."/>
            <person name="Zarowiecki M."/>
            <person name="Berriman M."/>
            <person name="Jones J.T."/>
            <person name="Urwin P.E."/>
        </authorList>
    </citation>
    <scope>NUCLEOTIDE SEQUENCE [LARGE SCALE GENOMIC DNA]</scope>
    <source>
        <strain evidence="3">Lindley</strain>
    </source>
</reference>
<evidence type="ECO:0000256" key="2">
    <source>
        <dbReference type="SAM" id="Phobius"/>
    </source>
</evidence>
<evidence type="ECO:0000313" key="4">
    <source>
        <dbReference type="WBParaSite" id="GPLIN_000210500"/>
    </source>
</evidence>
<feature type="compositionally biased region" description="Low complexity" evidence="1">
    <location>
        <begin position="138"/>
        <end position="162"/>
    </location>
</feature>
<keyword evidence="2" id="KW-0812">Transmembrane</keyword>
<sequence>MCSGSNLKLRSQVMCSGANLKLRSQVMCSGASLKLRSQVPGSSLGVNADVQKGAFDSEDNGGTRNEECYDYDKYCYIASCAKGNELVRTEWDCSPDSDCTEISAKVGESVGSKVTCECHFGRVNTSLTNENFTRPLLPTTTTDKPTTTMDKPTTTTDKPTNTTAEANLGVRAIIPVGSGVLLAIVHVFAFVLPKLGVGGQFFNDM</sequence>
<dbReference type="WBParaSite" id="GPLIN_000210500">
    <property type="protein sequence ID" value="GPLIN_000210500"/>
    <property type="gene ID" value="GPLIN_000210500"/>
</dbReference>
<feature type="region of interest" description="Disordered" evidence="1">
    <location>
        <begin position="134"/>
        <end position="162"/>
    </location>
</feature>
<protein>
    <submittedName>
        <fullName evidence="4">EGF-like domain-containing protein</fullName>
    </submittedName>
</protein>